<evidence type="ECO:0000259" key="1">
    <source>
        <dbReference type="Pfam" id="PF00535"/>
    </source>
</evidence>
<dbReference type="InterPro" id="IPR001173">
    <property type="entry name" value="Glyco_trans_2-like"/>
</dbReference>
<name>A0A916JB12_9BACT</name>
<dbReference type="SUPFAM" id="SSF53448">
    <property type="entry name" value="Nucleotide-diphospho-sugar transferases"/>
    <property type="match status" value="1"/>
</dbReference>
<accession>A0A916JB12</accession>
<gene>
    <name evidence="2" type="ORF">DYBT9275_02280</name>
</gene>
<sequence length="271" mass="31920">MIKRLSIITINWNDAEGLAKTVESVVSQITSNCEYIIVDGQSTDGSLEIIKRYADDITSWVSEPKNGIYADMNKGLAMATGDYCLFLNSGDWLCEGSLSRAIKECNGEDIIYFNTKLSYDGEKRFEELRYPKYLTMRSFFNRTIGHQSTLIKRDLFLKYGIYNENYKIHSDYEFWIKTIIIGNVNCKYVDQFLVYYDMNGRSSKPDDNSLLEIDSILMQHLPKRVLDDYQYWFTKEKEMQILVWYRSQPLLYRVMVFYYKVIKNISRLLSK</sequence>
<evidence type="ECO:0000313" key="2">
    <source>
        <dbReference type="EMBL" id="CAG4999688.1"/>
    </source>
</evidence>
<proteinExistence type="predicted"/>
<organism evidence="2 3">
    <name type="scientific">Dyadobacter helix</name>
    <dbReference type="NCBI Taxonomy" id="2822344"/>
    <lineage>
        <taxon>Bacteria</taxon>
        <taxon>Pseudomonadati</taxon>
        <taxon>Bacteroidota</taxon>
        <taxon>Cytophagia</taxon>
        <taxon>Cytophagales</taxon>
        <taxon>Spirosomataceae</taxon>
        <taxon>Dyadobacter</taxon>
    </lineage>
</organism>
<dbReference type="PANTHER" id="PTHR22916:SF67">
    <property type="entry name" value="COLANIC ACID BIOSYNTHESIS GLYCOSYL TRANSFERASE WCAE-RELATED"/>
    <property type="match status" value="1"/>
</dbReference>
<dbReference type="PANTHER" id="PTHR22916">
    <property type="entry name" value="GLYCOSYLTRANSFERASE"/>
    <property type="match status" value="1"/>
</dbReference>
<dbReference type="Pfam" id="PF00535">
    <property type="entry name" value="Glycos_transf_2"/>
    <property type="match status" value="1"/>
</dbReference>
<reference evidence="2" key="1">
    <citation type="submission" date="2021-04" db="EMBL/GenBank/DDBJ databases">
        <authorList>
            <person name="Rodrigo-Torres L."/>
            <person name="Arahal R. D."/>
            <person name="Lucena T."/>
        </authorList>
    </citation>
    <scope>NUCLEOTIDE SEQUENCE</scope>
    <source>
        <strain evidence="2">CECT 9275</strain>
    </source>
</reference>
<dbReference type="InterPro" id="IPR029044">
    <property type="entry name" value="Nucleotide-diphossugar_trans"/>
</dbReference>
<comment type="caution">
    <text evidence="2">The sequence shown here is derived from an EMBL/GenBank/DDBJ whole genome shotgun (WGS) entry which is preliminary data.</text>
</comment>
<dbReference type="GO" id="GO:0016758">
    <property type="term" value="F:hexosyltransferase activity"/>
    <property type="evidence" value="ECO:0007669"/>
    <property type="project" value="UniProtKB-ARBA"/>
</dbReference>
<dbReference type="Gene3D" id="3.90.550.10">
    <property type="entry name" value="Spore Coat Polysaccharide Biosynthesis Protein SpsA, Chain A"/>
    <property type="match status" value="1"/>
</dbReference>
<evidence type="ECO:0000313" key="3">
    <source>
        <dbReference type="Proteomes" id="UP000680038"/>
    </source>
</evidence>
<dbReference type="AlphaFoldDB" id="A0A916JB12"/>
<protein>
    <recommendedName>
        <fullName evidence="1">Glycosyltransferase 2-like domain-containing protein</fullName>
    </recommendedName>
</protein>
<keyword evidence="3" id="KW-1185">Reference proteome</keyword>
<dbReference type="EMBL" id="CAJRAF010000002">
    <property type="protein sequence ID" value="CAG4999688.1"/>
    <property type="molecule type" value="Genomic_DNA"/>
</dbReference>
<dbReference type="Proteomes" id="UP000680038">
    <property type="component" value="Unassembled WGS sequence"/>
</dbReference>
<dbReference type="CDD" id="cd06433">
    <property type="entry name" value="GT_2_WfgS_like"/>
    <property type="match status" value="1"/>
</dbReference>
<feature type="domain" description="Glycosyltransferase 2-like" evidence="1">
    <location>
        <begin position="6"/>
        <end position="128"/>
    </location>
</feature>
<dbReference type="RefSeq" id="WP_215238929.1">
    <property type="nucleotide sequence ID" value="NZ_CAJRAF010000002.1"/>
</dbReference>